<keyword evidence="7 14" id="KW-0378">Hydrolase</keyword>
<dbReference type="InterPro" id="IPR003824">
    <property type="entry name" value="UppP"/>
</dbReference>
<evidence type="ECO:0000256" key="7">
    <source>
        <dbReference type="ARBA" id="ARBA00022801"/>
    </source>
</evidence>
<feature type="transmembrane region" description="Helical" evidence="14">
    <location>
        <begin position="243"/>
        <end position="263"/>
    </location>
</feature>
<sequence>MDYLIALFLGFVEGLTEYIPVSSTGHLLLLSHFLGFESPSNTFAVLIQLGAVLALLSLYFNKLWNVLITLPTSPESRGFAVSILVAFFPALVIGVLAHDFIKSVLFESPRLICLSLIVGGIILWLVDRYAPVPDKGDAFRIDFKTSLIIGVFQCLAMIPGMSRSGSTLIGAMLCRVEKKAAAEFSFFLAMPTMLGAFTYDVYKTHNQMNFNDMGLVAVGFIAAFVTALIVVKAVLNFVAKNGYGIFAIWRIVVGGLGLILLSLGY</sequence>
<keyword evidence="14" id="KW-0133">Cell shape</keyword>
<evidence type="ECO:0000313" key="16">
    <source>
        <dbReference type="Proteomes" id="UP000278756"/>
    </source>
</evidence>
<comment type="function">
    <text evidence="14">Catalyzes the dephosphorylation of undecaprenyl diphosphate (UPP). Confers resistance to bacitracin.</text>
</comment>
<evidence type="ECO:0000256" key="10">
    <source>
        <dbReference type="ARBA" id="ARBA00023251"/>
    </source>
</evidence>
<dbReference type="NCBIfam" id="TIGR00753">
    <property type="entry name" value="undec_PP_bacA"/>
    <property type="match status" value="1"/>
</dbReference>
<accession>A0A3G9G2D7</accession>
<dbReference type="EMBL" id="AP018827">
    <property type="protein sequence ID" value="BBF81470.1"/>
    <property type="molecule type" value="Genomic_DNA"/>
</dbReference>
<dbReference type="NCBIfam" id="NF001389">
    <property type="entry name" value="PRK00281.1-2"/>
    <property type="match status" value="1"/>
</dbReference>
<reference evidence="16" key="1">
    <citation type="journal article" date="2017" name="Biotechnol. Biofuels">
        <title>Evaluation of environmental bacterial communities as a factor affecting the growth of duckweed Lemna minor.</title>
        <authorList>
            <person name="Ishizawa H."/>
            <person name="Kuroda M."/>
            <person name="Morikawa M."/>
            <person name="Ike M."/>
        </authorList>
    </citation>
    <scope>NUCLEOTIDE SEQUENCE [LARGE SCALE GENOMIC DNA]</scope>
    <source>
        <strain evidence="16">M6</strain>
    </source>
</reference>
<evidence type="ECO:0000256" key="9">
    <source>
        <dbReference type="ARBA" id="ARBA00023136"/>
    </source>
</evidence>
<organism evidence="15 16">
    <name type="scientific">Asticcacaulis excentricus</name>
    <dbReference type="NCBI Taxonomy" id="78587"/>
    <lineage>
        <taxon>Bacteria</taxon>
        <taxon>Pseudomonadati</taxon>
        <taxon>Pseudomonadota</taxon>
        <taxon>Alphaproteobacteria</taxon>
        <taxon>Caulobacterales</taxon>
        <taxon>Caulobacteraceae</taxon>
        <taxon>Asticcacaulis</taxon>
    </lineage>
</organism>
<evidence type="ECO:0000313" key="15">
    <source>
        <dbReference type="EMBL" id="BBF81470.1"/>
    </source>
</evidence>
<feature type="transmembrane region" description="Helical" evidence="14">
    <location>
        <begin position="79"/>
        <end position="97"/>
    </location>
</feature>
<keyword evidence="14" id="KW-0573">Peptidoglycan synthesis</keyword>
<dbReference type="GO" id="GO:0050380">
    <property type="term" value="F:undecaprenyl-diphosphatase activity"/>
    <property type="evidence" value="ECO:0007669"/>
    <property type="project" value="UniProtKB-UniRule"/>
</dbReference>
<dbReference type="GO" id="GO:0071555">
    <property type="term" value="P:cell wall organization"/>
    <property type="evidence" value="ECO:0007669"/>
    <property type="project" value="UniProtKB-KW"/>
</dbReference>
<reference evidence="16" key="2">
    <citation type="journal article" date="2017" name="Plant Physiol. Biochem.">
        <title>Differential oxidative and antioxidative response of duckweed Lemna minor toward plant growth promoting/inhibiting bacteria.</title>
        <authorList>
            <person name="Ishizawa H."/>
            <person name="Kuroda M."/>
            <person name="Morikawa M."/>
            <person name="Ike M."/>
        </authorList>
    </citation>
    <scope>NUCLEOTIDE SEQUENCE [LARGE SCALE GENOMIC DNA]</scope>
    <source>
        <strain evidence="16">M6</strain>
    </source>
</reference>
<dbReference type="PANTHER" id="PTHR30622:SF3">
    <property type="entry name" value="UNDECAPRENYL-DIPHOSPHATASE"/>
    <property type="match status" value="1"/>
</dbReference>
<evidence type="ECO:0000256" key="6">
    <source>
        <dbReference type="ARBA" id="ARBA00022692"/>
    </source>
</evidence>
<name>A0A3G9G2D7_9CAUL</name>
<dbReference type="GO" id="GO:0005886">
    <property type="term" value="C:plasma membrane"/>
    <property type="evidence" value="ECO:0007669"/>
    <property type="project" value="UniProtKB-SubCell"/>
</dbReference>
<comment type="similarity">
    <text evidence="2 14">Belongs to the UppP family.</text>
</comment>
<dbReference type="PANTHER" id="PTHR30622">
    <property type="entry name" value="UNDECAPRENYL-DIPHOSPHATASE"/>
    <property type="match status" value="1"/>
</dbReference>
<comment type="catalytic activity">
    <reaction evidence="13 14">
        <text>di-trans,octa-cis-undecaprenyl diphosphate + H2O = di-trans,octa-cis-undecaprenyl phosphate + phosphate + H(+)</text>
        <dbReference type="Rhea" id="RHEA:28094"/>
        <dbReference type="ChEBI" id="CHEBI:15377"/>
        <dbReference type="ChEBI" id="CHEBI:15378"/>
        <dbReference type="ChEBI" id="CHEBI:43474"/>
        <dbReference type="ChEBI" id="CHEBI:58405"/>
        <dbReference type="ChEBI" id="CHEBI:60392"/>
        <dbReference type="EC" id="3.6.1.27"/>
    </reaction>
</comment>
<dbReference type="Proteomes" id="UP000278756">
    <property type="component" value="Chromosome 1"/>
</dbReference>
<dbReference type="RefSeq" id="WP_126422590.1">
    <property type="nucleotide sequence ID" value="NZ_AP018827.1"/>
</dbReference>
<dbReference type="Pfam" id="PF02673">
    <property type="entry name" value="BacA"/>
    <property type="match status" value="1"/>
</dbReference>
<evidence type="ECO:0000256" key="14">
    <source>
        <dbReference type="HAMAP-Rule" id="MF_01006"/>
    </source>
</evidence>
<proteinExistence type="inferred from homology"/>
<gene>
    <name evidence="14" type="primary">uppP</name>
    <name evidence="15" type="ORF">EM6_2069</name>
</gene>
<dbReference type="GO" id="GO:0009252">
    <property type="term" value="P:peptidoglycan biosynthetic process"/>
    <property type="evidence" value="ECO:0007669"/>
    <property type="project" value="UniProtKB-KW"/>
</dbReference>
<comment type="miscellaneous">
    <text evidence="14">Bacitracin is thought to be involved in the inhibition of peptidoglycan synthesis by sequestering undecaprenyl diphosphate, thereby reducing the pool of lipid carrier available.</text>
</comment>
<dbReference type="NCBIfam" id="NF001390">
    <property type="entry name" value="PRK00281.1-4"/>
    <property type="match status" value="1"/>
</dbReference>
<protein>
    <recommendedName>
        <fullName evidence="4 14">Undecaprenyl-diphosphatase</fullName>
        <ecNumber evidence="3 14">3.6.1.27</ecNumber>
    </recommendedName>
    <alternativeName>
        <fullName evidence="12 14">Bacitracin resistance protein</fullName>
    </alternativeName>
    <alternativeName>
        <fullName evidence="11 14">Undecaprenyl pyrophosphate phosphatase</fullName>
    </alternativeName>
</protein>
<dbReference type="HAMAP" id="MF_01006">
    <property type="entry name" value="Undec_diphosphatase"/>
    <property type="match status" value="1"/>
</dbReference>
<evidence type="ECO:0000256" key="5">
    <source>
        <dbReference type="ARBA" id="ARBA00022475"/>
    </source>
</evidence>
<comment type="subcellular location">
    <subcellularLocation>
        <location evidence="1 14">Cell membrane</location>
        <topology evidence="1 14">Multi-pass membrane protein</topology>
    </subcellularLocation>
</comment>
<evidence type="ECO:0000256" key="12">
    <source>
        <dbReference type="ARBA" id="ARBA00032932"/>
    </source>
</evidence>
<dbReference type="GO" id="GO:0008360">
    <property type="term" value="P:regulation of cell shape"/>
    <property type="evidence" value="ECO:0007669"/>
    <property type="project" value="UniProtKB-KW"/>
</dbReference>
<keyword evidence="14" id="KW-0961">Cell wall biogenesis/degradation</keyword>
<dbReference type="EC" id="3.6.1.27" evidence="3 14"/>
<evidence type="ECO:0000256" key="11">
    <source>
        <dbReference type="ARBA" id="ARBA00032707"/>
    </source>
</evidence>
<keyword evidence="6 14" id="KW-0812">Transmembrane</keyword>
<evidence type="ECO:0000256" key="4">
    <source>
        <dbReference type="ARBA" id="ARBA00021581"/>
    </source>
</evidence>
<dbReference type="AlphaFoldDB" id="A0A3G9G2D7"/>
<dbReference type="OrthoDB" id="9808289at2"/>
<evidence type="ECO:0000256" key="8">
    <source>
        <dbReference type="ARBA" id="ARBA00022989"/>
    </source>
</evidence>
<keyword evidence="9 14" id="KW-0472">Membrane</keyword>
<feature type="transmembrane region" description="Helical" evidence="14">
    <location>
        <begin position="184"/>
        <end position="202"/>
    </location>
</feature>
<feature type="transmembrane region" description="Helical" evidence="14">
    <location>
        <begin position="40"/>
        <end position="59"/>
    </location>
</feature>
<evidence type="ECO:0000256" key="3">
    <source>
        <dbReference type="ARBA" id="ARBA00012374"/>
    </source>
</evidence>
<feature type="transmembrane region" description="Helical" evidence="14">
    <location>
        <begin position="109"/>
        <end position="126"/>
    </location>
</feature>
<evidence type="ECO:0000256" key="2">
    <source>
        <dbReference type="ARBA" id="ARBA00010621"/>
    </source>
</evidence>
<evidence type="ECO:0000256" key="1">
    <source>
        <dbReference type="ARBA" id="ARBA00004651"/>
    </source>
</evidence>
<keyword evidence="10 14" id="KW-0046">Antibiotic resistance</keyword>
<dbReference type="GO" id="GO:0046677">
    <property type="term" value="P:response to antibiotic"/>
    <property type="evidence" value="ECO:0007669"/>
    <property type="project" value="UniProtKB-UniRule"/>
</dbReference>
<keyword evidence="8 14" id="KW-1133">Transmembrane helix</keyword>
<evidence type="ECO:0000256" key="13">
    <source>
        <dbReference type="ARBA" id="ARBA00047594"/>
    </source>
</evidence>
<feature type="transmembrane region" description="Helical" evidence="14">
    <location>
        <begin position="214"/>
        <end position="237"/>
    </location>
</feature>
<keyword evidence="5 14" id="KW-1003">Cell membrane</keyword>